<keyword evidence="5" id="KW-0378">Hydrolase</keyword>
<dbReference type="Gene3D" id="4.10.60.10">
    <property type="entry name" value="Zinc finger, CCHC-type"/>
    <property type="match status" value="1"/>
</dbReference>
<evidence type="ECO:0000256" key="3">
    <source>
        <dbReference type="ARBA" id="ARBA00022722"/>
    </source>
</evidence>
<dbReference type="SUPFAM" id="SSF57756">
    <property type="entry name" value="Retrovirus zinc finger-like domains"/>
    <property type="match status" value="1"/>
</dbReference>
<dbReference type="InterPro" id="IPR041373">
    <property type="entry name" value="RT_RNaseH"/>
</dbReference>
<evidence type="ECO:0000259" key="9">
    <source>
        <dbReference type="PROSITE" id="PS50158"/>
    </source>
</evidence>
<dbReference type="InterPro" id="IPR041588">
    <property type="entry name" value="Integrase_H2C2"/>
</dbReference>
<dbReference type="GO" id="GO:0016787">
    <property type="term" value="F:hydrolase activity"/>
    <property type="evidence" value="ECO:0007669"/>
    <property type="project" value="UniProtKB-KW"/>
</dbReference>
<dbReference type="AlphaFoldDB" id="A0ABD1IJ83"/>
<evidence type="ECO:0000256" key="1">
    <source>
        <dbReference type="ARBA" id="ARBA00022679"/>
    </source>
</evidence>
<dbReference type="PANTHER" id="PTHR35046">
    <property type="entry name" value="ZINC KNUCKLE (CCHC-TYPE) FAMILY PROTEIN"/>
    <property type="match status" value="1"/>
</dbReference>
<dbReference type="InterPro" id="IPR001878">
    <property type="entry name" value="Znf_CCHC"/>
</dbReference>
<evidence type="ECO:0000256" key="7">
    <source>
        <dbReference type="PROSITE-ProRule" id="PRU00047"/>
    </source>
</evidence>
<dbReference type="Proteomes" id="UP001567538">
    <property type="component" value="Unassembled WGS sequence"/>
</dbReference>
<dbReference type="SMART" id="SM00343">
    <property type="entry name" value="ZnF_C2HC"/>
    <property type="match status" value="1"/>
</dbReference>
<dbReference type="EMBL" id="JBEAFC010000002">
    <property type="protein sequence ID" value="KAL1567341.1"/>
    <property type="molecule type" value="Genomic_DNA"/>
</dbReference>
<feature type="domain" description="CCHC-type" evidence="9">
    <location>
        <begin position="116"/>
        <end position="131"/>
    </location>
</feature>
<dbReference type="Gene3D" id="1.10.340.70">
    <property type="match status" value="1"/>
</dbReference>
<evidence type="ECO:0000256" key="8">
    <source>
        <dbReference type="SAM" id="MobiDB-lite"/>
    </source>
</evidence>
<sequence>MHEMNLIKESTQDRFIHGLNIPLKHKVQVEALRGNTLGEVFGFAETFERQSKELALSKARMASSQAGGGASANKWSPPSKRVEGPSTTQVKTPYKALASPQMTAITTTLEVKKVQCFKCKGYGHYARECPNQRVMVIGQDGSVYSEDEEGEEKKEADTSCNYEFPSGEEEDEEAKTLVVLRMLNVLPNLEEHREQRCNIFHMKCKEGAKTCLVIIDGGSCANVVSDQLVGKLGLKVVKHPHSYKLQWLGDASELKVESQCKLGRPWEYDRRVYKNGHTNEYFHMLNGMKVRLRPLTPKEVYEASQHLQRERVRDKEKRLLSENCLLARPSDLGWALNSRSTLLLMVRNDLCLVSNTNTHPLAIESVLQCFQDVFPEELPNGLPPIRGIEHQINFVPGSTLPNRAAYKANPKETQELQRQVEGLLAKGLVRESLSPCAVPVILVPKKDGSWRIFVVGKDGVRVDEEKIQAIRDWPTPKNVSEGEEQERAFTTLKHDLTHATLLALPNFDKTFELECEASGVGIGGVLLQEGRPIAYFLEKLNQTHLNYPTYDKELYAIVRCLENWQHYLMHREFVIHTDHESIKFLGGQHKLDKRHAKWSAFLETFPYVIRYKKGKENVVTDALSRKPFESMHDDVIHVSKALCVRNHVLTMCASKFVGLEFFKDLYENDHDFSSIHEACEKGTFDKYYKLDGYLYRENRLCIPSCSLRELMVKESHLGGLMGHFGALKTFEILNEHFFLPCMRKHVEKFCSLCFECRQAKSKSNNFGLYTPLPAPTHPWVDISMDFVLGLPRSLKGNDSIFVVVDRFSKLAHFIPCRKTSDAKFIANVVRLHGKPKTIVSDRDVKFLSFFWKTLWSGEDRAKFVKDLHEQVQERIKRKGEQVAFRVNKGRKKVVFQPVLERVNDNAYVIDLPGNPNLRTNPSQEGEDDANPLRMEGHPMTRSMTRCAQEGLSILIQKLVQEESSRPEVPAMKHIIITGTRDLPVRVALSRPLHHPDGCSRESYKRSESPTRPWWEFMLKEHPDRWLDSGMRSTGSPTRPGWILGISATRTGGRSKACRGQGVLPNPGGIQA</sequence>
<dbReference type="PROSITE" id="PS50158">
    <property type="entry name" value="ZF_CCHC"/>
    <property type="match status" value="1"/>
</dbReference>
<evidence type="ECO:0000256" key="6">
    <source>
        <dbReference type="ARBA" id="ARBA00022918"/>
    </source>
</evidence>
<accession>A0ABD1IJ83</accession>
<dbReference type="Gene3D" id="3.30.420.10">
    <property type="entry name" value="Ribonuclease H-like superfamily/Ribonuclease H"/>
    <property type="match status" value="1"/>
</dbReference>
<evidence type="ECO:0000256" key="2">
    <source>
        <dbReference type="ARBA" id="ARBA00022695"/>
    </source>
</evidence>
<dbReference type="InterPro" id="IPR012337">
    <property type="entry name" value="RNaseH-like_sf"/>
</dbReference>
<dbReference type="InterPro" id="IPR036875">
    <property type="entry name" value="Znf_CCHC_sf"/>
</dbReference>
<keyword evidence="7" id="KW-0863">Zinc-finger</keyword>
<keyword evidence="7" id="KW-0862">Zinc</keyword>
<gene>
    <name evidence="10" type="ORF">AAHA92_02830</name>
</gene>
<protein>
    <recommendedName>
        <fullName evidence="9">CCHC-type domain-containing protein</fullName>
    </recommendedName>
</protein>
<keyword evidence="7" id="KW-0479">Metal-binding</keyword>
<feature type="region of interest" description="Disordered" evidence="8">
    <location>
        <begin position="912"/>
        <end position="932"/>
    </location>
</feature>
<keyword evidence="6" id="KW-0695">RNA-directed DNA polymerase</keyword>
<evidence type="ECO:0000256" key="5">
    <source>
        <dbReference type="ARBA" id="ARBA00022801"/>
    </source>
</evidence>
<dbReference type="Pfam" id="PF17917">
    <property type="entry name" value="RT_RNaseH"/>
    <property type="match status" value="1"/>
</dbReference>
<dbReference type="CDD" id="cd00303">
    <property type="entry name" value="retropepsin_like"/>
    <property type="match status" value="1"/>
</dbReference>
<dbReference type="PANTHER" id="PTHR35046:SF9">
    <property type="entry name" value="RNA-DIRECTED DNA POLYMERASE"/>
    <property type="match status" value="1"/>
</dbReference>
<proteinExistence type="predicted"/>
<comment type="caution">
    <text evidence="10">The sequence shown here is derived from an EMBL/GenBank/DDBJ whole genome shotgun (WGS) entry which is preliminary data.</text>
</comment>
<dbReference type="GO" id="GO:0004519">
    <property type="term" value="F:endonuclease activity"/>
    <property type="evidence" value="ECO:0007669"/>
    <property type="project" value="UniProtKB-KW"/>
</dbReference>
<organism evidence="10 11">
    <name type="scientific">Salvia divinorum</name>
    <name type="common">Maria pastora</name>
    <name type="synonym">Diviner's sage</name>
    <dbReference type="NCBI Taxonomy" id="28513"/>
    <lineage>
        <taxon>Eukaryota</taxon>
        <taxon>Viridiplantae</taxon>
        <taxon>Streptophyta</taxon>
        <taxon>Embryophyta</taxon>
        <taxon>Tracheophyta</taxon>
        <taxon>Spermatophyta</taxon>
        <taxon>Magnoliopsida</taxon>
        <taxon>eudicotyledons</taxon>
        <taxon>Gunneridae</taxon>
        <taxon>Pentapetalae</taxon>
        <taxon>asterids</taxon>
        <taxon>lamiids</taxon>
        <taxon>Lamiales</taxon>
        <taxon>Lamiaceae</taxon>
        <taxon>Nepetoideae</taxon>
        <taxon>Mentheae</taxon>
        <taxon>Salviinae</taxon>
        <taxon>Salvia</taxon>
        <taxon>Salvia subgen. Calosphace</taxon>
    </lineage>
</organism>
<evidence type="ECO:0000313" key="10">
    <source>
        <dbReference type="EMBL" id="KAL1567341.1"/>
    </source>
</evidence>
<dbReference type="SUPFAM" id="SSF56672">
    <property type="entry name" value="DNA/RNA polymerases"/>
    <property type="match status" value="1"/>
</dbReference>
<keyword evidence="3" id="KW-0540">Nuclease</keyword>
<keyword evidence="11" id="KW-1185">Reference proteome</keyword>
<feature type="region of interest" description="Disordered" evidence="8">
    <location>
        <begin position="1052"/>
        <end position="1071"/>
    </location>
</feature>
<dbReference type="Gene3D" id="3.10.20.370">
    <property type="match status" value="1"/>
</dbReference>
<keyword evidence="2" id="KW-0548">Nucleotidyltransferase</keyword>
<dbReference type="GO" id="GO:0003964">
    <property type="term" value="F:RNA-directed DNA polymerase activity"/>
    <property type="evidence" value="ECO:0007669"/>
    <property type="project" value="UniProtKB-KW"/>
</dbReference>
<dbReference type="GO" id="GO:0008270">
    <property type="term" value="F:zinc ion binding"/>
    <property type="evidence" value="ECO:0007669"/>
    <property type="project" value="UniProtKB-KW"/>
</dbReference>
<feature type="region of interest" description="Disordered" evidence="8">
    <location>
        <begin position="65"/>
        <end position="90"/>
    </location>
</feature>
<keyword evidence="4" id="KW-0255">Endonuclease</keyword>
<dbReference type="Pfam" id="PF17921">
    <property type="entry name" value="Integrase_H2C2"/>
    <property type="match status" value="1"/>
</dbReference>
<keyword evidence="1" id="KW-0808">Transferase</keyword>
<dbReference type="InterPro" id="IPR043502">
    <property type="entry name" value="DNA/RNA_pol_sf"/>
</dbReference>
<dbReference type="Gene3D" id="3.10.10.10">
    <property type="entry name" value="HIV Type 1 Reverse Transcriptase, subunit A, domain 1"/>
    <property type="match status" value="1"/>
</dbReference>
<evidence type="ECO:0000256" key="4">
    <source>
        <dbReference type="ARBA" id="ARBA00022759"/>
    </source>
</evidence>
<dbReference type="InterPro" id="IPR036397">
    <property type="entry name" value="RNaseH_sf"/>
</dbReference>
<evidence type="ECO:0000313" key="11">
    <source>
        <dbReference type="Proteomes" id="UP001567538"/>
    </source>
</evidence>
<feature type="region of interest" description="Disordered" evidence="8">
    <location>
        <begin position="143"/>
        <end position="169"/>
    </location>
</feature>
<dbReference type="Pfam" id="PF00098">
    <property type="entry name" value="zf-CCHC"/>
    <property type="match status" value="1"/>
</dbReference>
<name>A0ABD1IJ83_SALDI</name>
<dbReference type="CDD" id="cd09274">
    <property type="entry name" value="RNase_HI_RT_Ty3"/>
    <property type="match status" value="1"/>
</dbReference>
<dbReference type="SUPFAM" id="SSF53098">
    <property type="entry name" value="Ribonuclease H-like"/>
    <property type="match status" value="1"/>
</dbReference>
<reference evidence="10 11" key="1">
    <citation type="submission" date="2024-06" db="EMBL/GenBank/DDBJ databases">
        <title>A chromosome level genome sequence of Diviner's sage (Salvia divinorum).</title>
        <authorList>
            <person name="Ford S.A."/>
            <person name="Ro D.-K."/>
            <person name="Ness R.W."/>
            <person name="Phillips M.A."/>
        </authorList>
    </citation>
    <scope>NUCLEOTIDE SEQUENCE [LARGE SCALE GENOMIC DNA]</scope>
    <source>
        <strain evidence="10">SAF-2024a</strain>
        <tissue evidence="10">Leaf</tissue>
    </source>
</reference>